<protein>
    <submittedName>
        <fullName evidence="2">Uncharacterized protein</fullName>
    </submittedName>
</protein>
<keyword evidence="1" id="KW-1133">Transmembrane helix</keyword>
<reference evidence="2 3" key="1">
    <citation type="journal article" date="2021" name="Commun. Biol.">
        <title>The genome of Shorea leprosula (Dipterocarpaceae) highlights the ecological relevance of drought in aseasonal tropical rainforests.</title>
        <authorList>
            <person name="Ng K.K.S."/>
            <person name="Kobayashi M.J."/>
            <person name="Fawcett J.A."/>
            <person name="Hatakeyama M."/>
            <person name="Paape T."/>
            <person name="Ng C.H."/>
            <person name="Ang C.C."/>
            <person name="Tnah L.H."/>
            <person name="Lee C.T."/>
            <person name="Nishiyama T."/>
            <person name="Sese J."/>
            <person name="O'Brien M.J."/>
            <person name="Copetti D."/>
            <person name="Mohd Noor M.I."/>
            <person name="Ong R.C."/>
            <person name="Putra M."/>
            <person name="Sireger I.Z."/>
            <person name="Indrioko S."/>
            <person name="Kosugi Y."/>
            <person name="Izuno A."/>
            <person name="Isagi Y."/>
            <person name="Lee S.L."/>
            <person name="Shimizu K.K."/>
        </authorList>
    </citation>
    <scope>NUCLEOTIDE SEQUENCE [LARGE SCALE GENOMIC DNA]</scope>
    <source>
        <strain evidence="2">214</strain>
    </source>
</reference>
<dbReference type="Proteomes" id="UP001054252">
    <property type="component" value="Unassembled WGS sequence"/>
</dbReference>
<sequence>MSQVEGGSFLPFLVAVVAPLFVAAVGFILLRRHKQQKQQLDLSNDEETVEDGYWILFFSSGGKFSWPFNVQQPLSIVRITA</sequence>
<comment type="caution">
    <text evidence="2">The sequence shown here is derived from an EMBL/GenBank/DDBJ whole genome shotgun (WGS) entry which is preliminary data.</text>
</comment>
<evidence type="ECO:0000256" key="1">
    <source>
        <dbReference type="SAM" id="Phobius"/>
    </source>
</evidence>
<evidence type="ECO:0000313" key="2">
    <source>
        <dbReference type="EMBL" id="GKV06577.1"/>
    </source>
</evidence>
<dbReference type="EMBL" id="BPVZ01000025">
    <property type="protein sequence ID" value="GKV06577.1"/>
    <property type="molecule type" value="Genomic_DNA"/>
</dbReference>
<dbReference type="AlphaFoldDB" id="A0AAV5IXH7"/>
<keyword evidence="3" id="KW-1185">Reference proteome</keyword>
<accession>A0AAV5IXH7</accession>
<keyword evidence="1" id="KW-0472">Membrane</keyword>
<proteinExistence type="predicted"/>
<organism evidence="2 3">
    <name type="scientific">Rubroshorea leprosula</name>
    <dbReference type="NCBI Taxonomy" id="152421"/>
    <lineage>
        <taxon>Eukaryota</taxon>
        <taxon>Viridiplantae</taxon>
        <taxon>Streptophyta</taxon>
        <taxon>Embryophyta</taxon>
        <taxon>Tracheophyta</taxon>
        <taxon>Spermatophyta</taxon>
        <taxon>Magnoliopsida</taxon>
        <taxon>eudicotyledons</taxon>
        <taxon>Gunneridae</taxon>
        <taxon>Pentapetalae</taxon>
        <taxon>rosids</taxon>
        <taxon>malvids</taxon>
        <taxon>Malvales</taxon>
        <taxon>Dipterocarpaceae</taxon>
        <taxon>Rubroshorea</taxon>
    </lineage>
</organism>
<name>A0AAV5IXH7_9ROSI</name>
<keyword evidence="1" id="KW-0812">Transmembrane</keyword>
<evidence type="ECO:0000313" key="3">
    <source>
        <dbReference type="Proteomes" id="UP001054252"/>
    </source>
</evidence>
<gene>
    <name evidence="2" type="ORF">SLEP1_g18452</name>
</gene>
<feature type="transmembrane region" description="Helical" evidence="1">
    <location>
        <begin position="12"/>
        <end position="30"/>
    </location>
</feature>